<dbReference type="Pfam" id="PF00069">
    <property type="entry name" value="Pkinase"/>
    <property type="match status" value="1"/>
</dbReference>
<evidence type="ECO:0000256" key="4">
    <source>
        <dbReference type="ARBA" id="ARBA00022692"/>
    </source>
</evidence>
<gene>
    <name evidence="14" type="ORF">CKAN_01076300</name>
</gene>
<evidence type="ECO:0000313" key="14">
    <source>
        <dbReference type="EMBL" id="RWR82054.1"/>
    </source>
</evidence>
<comment type="caution">
    <text evidence="14">The sequence shown here is derived from an EMBL/GenBank/DDBJ whole genome shotgun (WGS) entry which is preliminary data.</text>
</comment>
<dbReference type="InterPro" id="IPR011009">
    <property type="entry name" value="Kinase-like_dom_sf"/>
</dbReference>
<dbReference type="PROSITE" id="PS00108">
    <property type="entry name" value="PROTEIN_KINASE_ST"/>
    <property type="match status" value="1"/>
</dbReference>
<dbReference type="InterPro" id="IPR000719">
    <property type="entry name" value="Prot_kinase_dom"/>
</dbReference>
<dbReference type="AlphaFoldDB" id="A0A3S4NV60"/>
<dbReference type="EMBL" id="QPKB01000004">
    <property type="protein sequence ID" value="RWR82054.1"/>
    <property type="molecule type" value="Genomic_DNA"/>
</dbReference>
<dbReference type="InterPro" id="IPR017441">
    <property type="entry name" value="Protein_kinase_ATP_BS"/>
</dbReference>
<dbReference type="InterPro" id="IPR025287">
    <property type="entry name" value="WAK_GUB"/>
</dbReference>
<evidence type="ECO:0000256" key="12">
    <source>
        <dbReference type="PROSITE-ProRule" id="PRU10141"/>
    </source>
</evidence>
<protein>
    <submittedName>
        <fullName evidence="14">LEAF RUST 10 DISEASE-RESISTANCE LOCUS RECEPTOR-LIKE PROTEIN KINASE-like protein 1.2 isoform X2</fullName>
    </submittedName>
</protein>
<evidence type="ECO:0000256" key="9">
    <source>
        <dbReference type="ARBA" id="ARBA00022989"/>
    </source>
</evidence>
<dbReference type="Gene3D" id="3.30.200.20">
    <property type="entry name" value="Phosphorylase Kinase, domain 1"/>
    <property type="match status" value="1"/>
</dbReference>
<evidence type="ECO:0000256" key="8">
    <source>
        <dbReference type="ARBA" id="ARBA00022840"/>
    </source>
</evidence>
<keyword evidence="4" id="KW-0812">Transmembrane</keyword>
<keyword evidence="8 12" id="KW-0067">ATP-binding</keyword>
<dbReference type="FunFam" id="3.30.200.20:FF:000039">
    <property type="entry name" value="receptor-like protein kinase FERONIA"/>
    <property type="match status" value="1"/>
</dbReference>
<keyword evidence="14" id="KW-0675">Receptor</keyword>
<dbReference type="OrthoDB" id="4062651at2759"/>
<dbReference type="InterPro" id="IPR008271">
    <property type="entry name" value="Ser/Thr_kinase_AS"/>
</dbReference>
<keyword evidence="15" id="KW-1185">Reference proteome</keyword>
<keyword evidence="5" id="KW-0732">Signal</keyword>
<evidence type="ECO:0000256" key="2">
    <source>
        <dbReference type="ARBA" id="ARBA00022527"/>
    </source>
</evidence>
<evidence type="ECO:0000313" key="15">
    <source>
        <dbReference type="Proteomes" id="UP000283530"/>
    </source>
</evidence>
<dbReference type="Pfam" id="PF13947">
    <property type="entry name" value="GUB_WAK_bind"/>
    <property type="match status" value="1"/>
</dbReference>
<dbReference type="PROSITE" id="PS00107">
    <property type="entry name" value="PROTEIN_KINASE_ATP"/>
    <property type="match status" value="1"/>
</dbReference>
<dbReference type="Proteomes" id="UP000283530">
    <property type="component" value="Unassembled WGS sequence"/>
</dbReference>
<feature type="domain" description="Protein kinase" evidence="13">
    <location>
        <begin position="377"/>
        <end position="653"/>
    </location>
</feature>
<keyword evidence="2" id="KW-0723">Serine/threonine-protein kinase</keyword>
<dbReference type="GO" id="GO:0005524">
    <property type="term" value="F:ATP binding"/>
    <property type="evidence" value="ECO:0007669"/>
    <property type="project" value="UniProtKB-UniRule"/>
</dbReference>
<dbReference type="GO" id="GO:0005886">
    <property type="term" value="C:plasma membrane"/>
    <property type="evidence" value="ECO:0007669"/>
    <property type="project" value="UniProtKB-ARBA"/>
</dbReference>
<keyword evidence="7 14" id="KW-0418">Kinase</keyword>
<dbReference type="SMART" id="SM00220">
    <property type="entry name" value="S_TKc"/>
    <property type="match status" value="1"/>
</dbReference>
<evidence type="ECO:0000256" key="5">
    <source>
        <dbReference type="ARBA" id="ARBA00022729"/>
    </source>
</evidence>
<dbReference type="GO" id="GO:0030247">
    <property type="term" value="F:polysaccharide binding"/>
    <property type="evidence" value="ECO:0007669"/>
    <property type="project" value="InterPro"/>
</dbReference>
<keyword evidence="9" id="KW-1133">Transmembrane helix</keyword>
<reference evidence="14 15" key="1">
    <citation type="journal article" date="2019" name="Nat. Plants">
        <title>Stout camphor tree genome fills gaps in understanding of flowering plant genome evolution.</title>
        <authorList>
            <person name="Chaw S.M."/>
            <person name="Liu Y.C."/>
            <person name="Wu Y.W."/>
            <person name="Wang H.Y."/>
            <person name="Lin C.I."/>
            <person name="Wu C.S."/>
            <person name="Ke H.M."/>
            <person name="Chang L.Y."/>
            <person name="Hsu C.Y."/>
            <person name="Yang H.T."/>
            <person name="Sudianto E."/>
            <person name="Hsu M.H."/>
            <person name="Wu K.P."/>
            <person name="Wang L.N."/>
            <person name="Leebens-Mack J.H."/>
            <person name="Tsai I.J."/>
        </authorList>
    </citation>
    <scope>NUCLEOTIDE SEQUENCE [LARGE SCALE GENOMIC DNA]</scope>
    <source>
        <strain evidence="15">cv. Chaw 1501</strain>
        <tissue evidence="14">Young leaves</tissue>
    </source>
</reference>
<keyword evidence="10" id="KW-0472">Membrane</keyword>
<proteinExistence type="predicted"/>
<keyword evidence="11" id="KW-0325">Glycoprotein</keyword>
<evidence type="ECO:0000256" key="3">
    <source>
        <dbReference type="ARBA" id="ARBA00022679"/>
    </source>
</evidence>
<evidence type="ECO:0000256" key="1">
    <source>
        <dbReference type="ARBA" id="ARBA00004167"/>
    </source>
</evidence>
<evidence type="ECO:0000256" key="6">
    <source>
        <dbReference type="ARBA" id="ARBA00022741"/>
    </source>
</evidence>
<keyword evidence="3" id="KW-0808">Transferase</keyword>
<dbReference type="PANTHER" id="PTHR46008:SF2">
    <property type="entry name" value="LEAF RUST 10 DISEASE-RESISTANCE LOCUS RECEPTOR-LIKE PROTEIN KINASE-LIKE 1.4"/>
    <property type="match status" value="1"/>
</dbReference>
<dbReference type="FunFam" id="1.10.510.10:FF:000161">
    <property type="entry name" value="Wall-associated receptor kinase-like 20"/>
    <property type="match status" value="1"/>
</dbReference>
<organism evidence="14 15">
    <name type="scientific">Cinnamomum micranthum f. kanehirae</name>
    <dbReference type="NCBI Taxonomy" id="337451"/>
    <lineage>
        <taxon>Eukaryota</taxon>
        <taxon>Viridiplantae</taxon>
        <taxon>Streptophyta</taxon>
        <taxon>Embryophyta</taxon>
        <taxon>Tracheophyta</taxon>
        <taxon>Spermatophyta</taxon>
        <taxon>Magnoliopsida</taxon>
        <taxon>Magnoliidae</taxon>
        <taxon>Laurales</taxon>
        <taxon>Lauraceae</taxon>
        <taxon>Cinnamomum</taxon>
    </lineage>
</organism>
<dbReference type="SUPFAM" id="SSF56112">
    <property type="entry name" value="Protein kinase-like (PK-like)"/>
    <property type="match status" value="1"/>
</dbReference>
<dbReference type="GO" id="GO:0004674">
    <property type="term" value="F:protein serine/threonine kinase activity"/>
    <property type="evidence" value="ECO:0007669"/>
    <property type="project" value="UniProtKB-KW"/>
</dbReference>
<evidence type="ECO:0000256" key="7">
    <source>
        <dbReference type="ARBA" id="ARBA00022777"/>
    </source>
</evidence>
<evidence type="ECO:0000259" key="13">
    <source>
        <dbReference type="PROSITE" id="PS50011"/>
    </source>
</evidence>
<accession>A0A3S4NV60</accession>
<keyword evidence="6 12" id="KW-0547">Nucleotide-binding</keyword>
<dbReference type="PANTHER" id="PTHR46008">
    <property type="entry name" value="LEAF RUST 10 DISEASE-RESISTANCE LOCUS RECEPTOR-LIKE PROTEIN KINASE-LIKE 1.4"/>
    <property type="match status" value="1"/>
</dbReference>
<feature type="binding site" evidence="12">
    <location>
        <position position="405"/>
    </location>
    <ligand>
        <name>ATP</name>
        <dbReference type="ChEBI" id="CHEBI:30616"/>
    </ligand>
</feature>
<dbReference type="PROSITE" id="PS50011">
    <property type="entry name" value="PROTEIN_KINASE_DOM"/>
    <property type="match status" value="1"/>
</dbReference>
<evidence type="ECO:0000256" key="10">
    <source>
        <dbReference type="ARBA" id="ARBA00023136"/>
    </source>
</evidence>
<name>A0A3S4NV60_9MAGN</name>
<comment type="subcellular location">
    <subcellularLocation>
        <location evidence="1">Membrane</location>
        <topology evidence="1">Single-pass membrane protein</topology>
    </subcellularLocation>
</comment>
<sequence length="760" mass="86216">MKRKSKIHFCLVSCSYIHTKSSLSTIMDTFPIHQSLSSFLLIVLLFFTPASSAHERFPDCFPIPFDCGDVQLNISYPFWTEDTPENCRYPNELEIKCNSTDKSSEIVIQSRQYHVMKINYENQTATIVDKRYYLANEGKIPCHAPSSNTSLDSNLFNYTEGDLDLSFLYNCPFLVQDNPDFKFFNCSSSNHYRDYAYFTFLQHITGPFINCHMIKIPIHRMKKDRLIWLNPEEFWIGNVLEGGFEVSWSFTLFDHLCLDCFVSNRQCRSNESSPKKRECYCDGTSFPDECPPPPSPAPAPAPLPGAVVGGVGSFLLCLVACIFLCYRKKCFPLTSSKLLSRAISLNPYLKSDLEKSNSLLGTQFFDYKELEEATNNFDPSKELGHGGFGVVYHGKLSDGRNVAVKRLYENSCRRVEQFKNEIKILSRLRHQNLVTLYGCSSRHSRELLLVYEFIPNGTVADHLHGDHAKPGAFTWPTRMGIAIETADALKYLHAVDIIHRDVKTNNILLDNNFHVKVADFGLSRLFPTDVTHVSTAPQGTPGYVDPDYRRCYQLTNKSDVYSFGVVLIELISSKPAVDISRHRHEINLASMAISKIVNSELNELVDPTLGFESDHRVRTMITLVAGLAFRCLQDDKENRPSMEEVFESLRGIVSEEYNVEKVEEVNTPADDEVMLKKMPPLSPDAVTDAWESRTTTTNTSGEVEKTITDVNSAMIVVNVDVLIIYHHKNREAFVAHQYSLAKALRPALPGLKVKPVYWNL</sequence>
<dbReference type="STRING" id="337451.A0A3S4NV60"/>
<evidence type="ECO:0000256" key="11">
    <source>
        <dbReference type="ARBA" id="ARBA00023180"/>
    </source>
</evidence>
<dbReference type="Gene3D" id="1.10.510.10">
    <property type="entry name" value="Transferase(Phosphotransferase) domain 1"/>
    <property type="match status" value="1"/>
</dbReference>